<evidence type="ECO:0000256" key="5">
    <source>
        <dbReference type="ARBA" id="ARBA00022679"/>
    </source>
</evidence>
<gene>
    <name evidence="14" type="ORF">DLJ74_02400</name>
</gene>
<dbReference type="Proteomes" id="UP000245624">
    <property type="component" value="Unassembled WGS sequence"/>
</dbReference>
<keyword evidence="12" id="KW-0472">Membrane</keyword>
<dbReference type="SUPFAM" id="SSF55874">
    <property type="entry name" value="ATPase domain of HSP90 chaperone/DNA topoisomerase II/histidine kinase"/>
    <property type="match status" value="1"/>
</dbReference>
<evidence type="ECO:0000313" key="15">
    <source>
        <dbReference type="Proteomes" id="UP000245624"/>
    </source>
</evidence>
<evidence type="ECO:0000256" key="2">
    <source>
        <dbReference type="ARBA" id="ARBA00004370"/>
    </source>
</evidence>
<keyword evidence="15" id="KW-1185">Reference proteome</keyword>
<evidence type="ECO:0000256" key="7">
    <source>
        <dbReference type="ARBA" id="ARBA00022741"/>
    </source>
</evidence>
<dbReference type="Gene3D" id="1.10.287.130">
    <property type="match status" value="1"/>
</dbReference>
<dbReference type="SMART" id="SM00388">
    <property type="entry name" value="HisKA"/>
    <property type="match status" value="1"/>
</dbReference>
<evidence type="ECO:0000256" key="9">
    <source>
        <dbReference type="ARBA" id="ARBA00022840"/>
    </source>
</evidence>
<keyword evidence="7" id="KW-0547">Nucleotide-binding</keyword>
<protein>
    <recommendedName>
        <fullName evidence="3">histidine kinase</fullName>
        <ecNumber evidence="3">2.7.13.3</ecNumber>
    </recommendedName>
</protein>
<dbReference type="InterPro" id="IPR004358">
    <property type="entry name" value="Sig_transdc_His_kin-like_C"/>
</dbReference>
<keyword evidence="4" id="KW-0597">Phosphoprotein</keyword>
<dbReference type="GO" id="GO:0016020">
    <property type="term" value="C:membrane"/>
    <property type="evidence" value="ECO:0007669"/>
    <property type="project" value="UniProtKB-SubCell"/>
</dbReference>
<evidence type="ECO:0000256" key="12">
    <source>
        <dbReference type="ARBA" id="ARBA00023136"/>
    </source>
</evidence>
<evidence type="ECO:0000256" key="1">
    <source>
        <dbReference type="ARBA" id="ARBA00000085"/>
    </source>
</evidence>
<dbReference type="InterPro" id="IPR003594">
    <property type="entry name" value="HATPase_dom"/>
</dbReference>
<dbReference type="SUPFAM" id="SSF47384">
    <property type="entry name" value="Homodimeric domain of signal transducing histidine kinase"/>
    <property type="match status" value="1"/>
</dbReference>
<dbReference type="InterPro" id="IPR036097">
    <property type="entry name" value="HisK_dim/P_sf"/>
</dbReference>
<evidence type="ECO:0000256" key="6">
    <source>
        <dbReference type="ARBA" id="ARBA00022692"/>
    </source>
</evidence>
<dbReference type="EC" id="2.7.13.3" evidence="3"/>
<dbReference type="Pfam" id="PF02518">
    <property type="entry name" value="HATPase_c"/>
    <property type="match status" value="1"/>
</dbReference>
<dbReference type="AlphaFoldDB" id="A0A317L1W6"/>
<keyword evidence="11" id="KW-0902">Two-component regulatory system</keyword>
<proteinExistence type="predicted"/>
<evidence type="ECO:0000256" key="4">
    <source>
        <dbReference type="ARBA" id="ARBA00022553"/>
    </source>
</evidence>
<dbReference type="EMBL" id="QGTD01000004">
    <property type="protein sequence ID" value="PWU69802.1"/>
    <property type="molecule type" value="Genomic_DNA"/>
</dbReference>
<keyword evidence="5" id="KW-0808">Transferase</keyword>
<reference evidence="14 15" key="1">
    <citation type="submission" date="2018-05" db="EMBL/GenBank/DDBJ databases">
        <title>Genomic analysis of Gracilibacillus dipsosauri DD1 reveals novel features of a salt-tolerant amylase.</title>
        <authorList>
            <person name="Deutch C.E."/>
            <person name="Yang S."/>
        </authorList>
    </citation>
    <scope>NUCLEOTIDE SEQUENCE [LARGE SCALE GENOMIC DNA]</scope>
    <source>
        <strain evidence="14 15">DD1</strain>
    </source>
</reference>
<dbReference type="GO" id="GO:0005524">
    <property type="term" value="F:ATP binding"/>
    <property type="evidence" value="ECO:0007669"/>
    <property type="project" value="UniProtKB-KW"/>
</dbReference>
<dbReference type="PRINTS" id="PR00344">
    <property type="entry name" value="BCTRLSENSOR"/>
</dbReference>
<dbReference type="InterPro" id="IPR005467">
    <property type="entry name" value="His_kinase_dom"/>
</dbReference>
<accession>A0A317L1W6</accession>
<dbReference type="PANTHER" id="PTHR43547">
    <property type="entry name" value="TWO-COMPONENT HISTIDINE KINASE"/>
    <property type="match status" value="1"/>
</dbReference>
<evidence type="ECO:0000256" key="10">
    <source>
        <dbReference type="ARBA" id="ARBA00022989"/>
    </source>
</evidence>
<comment type="caution">
    <text evidence="14">The sequence shown here is derived from an EMBL/GenBank/DDBJ whole genome shotgun (WGS) entry which is preliminary data.</text>
</comment>
<feature type="domain" description="Histidine kinase" evidence="13">
    <location>
        <begin position="92"/>
        <end position="310"/>
    </location>
</feature>
<dbReference type="Gene3D" id="3.30.565.10">
    <property type="entry name" value="Histidine kinase-like ATPase, C-terminal domain"/>
    <property type="match status" value="1"/>
</dbReference>
<comment type="subcellular location">
    <subcellularLocation>
        <location evidence="2">Membrane</location>
    </subcellularLocation>
</comment>
<dbReference type="FunFam" id="3.30.565.10:FF:000013">
    <property type="entry name" value="Two-component sensor histidine kinase"/>
    <property type="match status" value="1"/>
</dbReference>
<evidence type="ECO:0000259" key="13">
    <source>
        <dbReference type="PROSITE" id="PS50109"/>
    </source>
</evidence>
<evidence type="ECO:0000256" key="3">
    <source>
        <dbReference type="ARBA" id="ARBA00012438"/>
    </source>
</evidence>
<keyword evidence="10" id="KW-1133">Transmembrane helix</keyword>
<organism evidence="14 15">
    <name type="scientific">Gracilibacillus dipsosauri</name>
    <dbReference type="NCBI Taxonomy" id="178340"/>
    <lineage>
        <taxon>Bacteria</taxon>
        <taxon>Bacillati</taxon>
        <taxon>Bacillota</taxon>
        <taxon>Bacilli</taxon>
        <taxon>Bacillales</taxon>
        <taxon>Bacillaceae</taxon>
        <taxon>Gracilibacillus</taxon>
    </lineage>
</organism>
<evidence type="ECO:0000256" key="11">
    <source>
        <dbReference type="ARBA" id="ARBA00023012"/>
    </source>
</evidence>
<dbReference type="OrthoDB" id="9792991at2"/>
<dbReference type="SMART" id="SM00387">
    <property type="entry name" value="HATPase_c"/>
    <property type="match status" value="1"/>
</dbReference>
<dbReference type="Pfam" id="PF00512">
    <property type="entry name" value="HisKA"/>
    <property type="match status" value="1"/>
</dbReference>
<keyword evidence="8 14" id="KW-0418">Kinase</keyword>
<keyword evidence="6" id="KW-0812">Transmembrane</keyword>
<keyword evidence="9" id="KW-0067">ATP-binding</keyword>
<dbReference type="RefSeq" id="WP_109983203.1">
    <property type="nucleotide sequence ID" value="NZ_JAJUIE010000051.1"/>
</dbReference>
<name>A0A317L1W6_9BACI</name>
<dbReference type="InterPro" id="IPR003661">
    <property type="entry name" value="HisK_dim/P_dom"/>
</dbReference>
<dbReference type="GO" id="GO:0000155">
    <property type="term" value="F:phosphorelay sensor kinase activity"/>
    <property type="evidence" value="ECO:0007669"/>
    <property type="project" value="InterPro"/>
</dbReference>
<comment type="catalytic activity">
    <reaction evidence="1">
        <text>ATP + protein L-histidine = ADP + protein N-phospho-L-histidine.</text>
        <dbReference type="EC" id="2.7.13.3"/>
    </reaction>
</comment>
<evidence type="ECO:0000313" key="14">
    <source>
        <dbReference type="EMBL" id="PWU69802.1"/>
    </source>
</evidence>
<dbReference type="InterPro" id="IPR036890">
    <property type="entry name" value="HATPase_C_sf"/>
</dbReference>
<evidence type="ECO:0000256" key="8">
    <source>
        <dbReference type="ARBA" id="ARBA00022777"/>
    </source>
</evidence>
<dbReference type="CDD" id="cd00082">
    <property type="entry name" value="HisKA"/>
    <property type="match status" value="1"/>
</dbReference>
<sequence>MIYLLIVVIVVLLLLVFKLYHEKKKIRYQLSYMTEKMNQIISNPSAERLLLMTEEKELRNLLNEINRLLDFHHQYIADNAKVRMSMNRMLSNVSHDLRTPLTVILGYLETMEYDKKLTDQKRGSLLTKVRRKALEVSDLINKFFDLAKLESGDWQLDIRKVHLNEVCAKAIVGYYDTLSSKGFAVETDIPQEPIFLYADPEAITRILDNLLTNAIRYGKDGKMVGIALEQDEDHVYLKVSDRGKGIKEQEKQRIFERLYTLNDSRSRQAEGSGIGLTIAKHLTEQMNGQITYASTPYTKTVFTVQFPKALNASFLT</sequence>
<dbReference type="PANTHER" id="PTHR43547:SF2">
    <property type="entry name" value="HYBRID SIGNAL TRANSDUCTION HISTIDINE KINASE C"/>
    <property type="match status" value="1"/>
</dbReference>
<dbReference type="PROSITE" id="PS50109">
    <property type="entry name" value="HIS_KIN"/>
    <property type="match status" value="1"/>
</dbReference>